<keyword evidence="6" id="KW-1185">Reference proteome</keyword>
<evidence type="ECO:0000256" key="3">
    <source>
        <dbReference type="PROSITE-ProRule" id="PRU00339"/>
    </source>
</evidence>
<keyword evidence="2 3" id="KW-0802">TPR repeat</keyword>
<proteinExistence type="predicted"/>
<dbReference type="Pfam" id="PF13432">
    <property type="entry name" value="TPR_16"/>
    <property type="match status" value="1"/>
</dbReference>
<dbReference type="InterPro" id="IPR051685">
    <property type="entry name" value="Ycf3/AcsC/BcsC/TPR_MFPF"/>
</dbReference>
<dbReference type="SUPFAM" id="SSF48452">
    <property type="entry name" value="TPR-like"/>
    <property type="match status" value="1"/>
</dbReference>
<dbReference type="HOGENOM" id="CLU_1097434_0_0_10"/>
<dbReference type="Gene3D" id="1.25.40.10">
    <property type="entry name" value="Tetratricopeptide repeat domain"/>
    <property type="match status" value="2"/>
</dbReference>
<feature type="repeat" description="TPR" evidence="3">
    <location>
        <begin position="173"/>
        <end position="206"/>
    </location>
</feature>
<dbReference type="Proteomes" id="UP000009011">
    <property type="component" value="Chromosome"/>
</dbReference>
<evidence type="ECO:0000313" key="5">
    <source>
        <dbReference type="EMBL" id="AFN75224.1"/>
    </source>
</evidence>
<dbReference type="OrthoDB" id="1465784at2"/>
<dbReference type="RefSeq" id="WP_014856656.1">
    <property type="nucleotide sequence ID" value="NC_018178.1"/>
</dbReference>
<gene>
    <name evidence="5" type="ordered locus">MROS_1992</name>
</gene>
<dbReference type="PANTHER" id="PTHR44943:SF8">
    <property type="entry name" value="TPR REPEAT-CONTAINING PROTEIN MJ0263"/>
    <property type="match status" value="1"/>
</dbReference>
<organism evidence="5 6">
    <name type="scientific">Melioribacter roseus (strain DSM 23840 / JCM 17771 / VKM B-2668 / P3M-2)</name>
    <dbReference type="NCBI Taxonomy" id="1191523"/>
    <lineage>
        <taxon>Bacteria</taxon>
        <taxon>Pseudomonadati</taxon>
        <taxon>Ignavibacteriota</taxon>
        <taxon>Ignavibacteria</taxon>
        <taxon>Ignavibacteriales</taxon>
        <taxon>Melioribacteraceae</taxon>
        <taxon>Melioribacter</taxon>
    </lineage>
</organism>
<feature type="signal peptide" evidence="4">
    <location>
        <begin position="1"/>
        <end position="22"/>
    </location>
</feature>
<dbReference type="Pfam" id="PF13181">
    <property type="entry name" value="TPR_8"/>
    <property type="match status" value="2"/>
</dbReference>
<dbReference type="EMBL" id="CP003557">
    <property type="protein sequence ID" value="AFN75224.1"/>
    <property type="molecule type" value="Genomic_DNA"/>
</dbReference>
<evidence type="ECO:0000256" key="4">
    <source>
        <dbReference type="SAM" id="SignalP"/>
    </source>
</evidence>
<dbReference type="STRING" id="1191523.MROS_1992"/>
<dbReference type="KEGG" id="mro:MROS_1992"/>
<feature type="repeat" description="TPR" evidence="3">
    <location>
        <begin position="62"/>
        <end position="95"/>
    </location>
</feature>
<dbReference type="Pfam" id="PF00515">
    <property type="entry name" value="TPR_1"/>
    <property type="match status" value="1"/>
</dbReference>
<reference evidence="5 6" key="1">
    <citation type="journal article" date="2013" name="PLoS ONE">
        <title>Genomic analysis of Melioribacter roseus, facultatively anaerobic organotrophic bacterium representing a novel deep lineage within Bacteriodetes/Chlorobi group.</title>
        <authorList>
            <person name="Kadnikov V.V."/>
            <person name="Mardanov A.V."/>
            <person name="Podosokorskaya O.A."/>
            <person name="Gavrilov S.N."/>
            <person name="Kublanov I.V."/>
            <person name="Beletsky A.V."/>
            <person name="Bonch-Osmolovskaya E.A."/>
            <person name="Ravin N.V."/>
        </authorList>
    </citation>
    <scope>NUCLEOTIDE SEQUENCE [LARGE SCALE GENOMIC DNA]</scope>
    <source>
        <strain evidence="6">JCM 17771 / P3M-2</strain>
    </source>
</reference>
<accession>I6ZT50</accession>
<dbReference type="SMART" id="SM00028">
    <property type="entry name" value="TPR"/>
    <property type="match status" value="6"/>
</dbReference>
<dbReference type="AlphaFoldDB" id="I6ZT50"/>
<evidence type="ECO:0000256" key="1">
    <source>
        <dbReference type="ARBA" id="ARBA00022737"/>
    </source>
</evidence>
<dbReference type="InterPro" id="IPR019734">
    <property type="entry name" value="TPR_rpt"/>
</dbReference>
<name>I6ZT50_MELRP</name>
<keyword evidence="4" id="KW-0732">Signal</keyword>
<evidence type="ECO:0000256" key="2">
    <source>
        <dbReference type="ARBA" id="ARBA00022803"/>
    </source>
</evidence>
<dbReference type="InterPro" id="IPR011990">
    <property type="entry name" value="TPR-like_helical_dom_sf"/>
</dbReference>
<dbReference type="PROSITE" id="PS50005">
    <property type="entry name" value="TPR"/>
    <property type="match status" value="3"/>
</dbReference>
<keyword evidence="1" id="KW-0677">Repeat</keyword>
<evidence type="ECO:0000313" key="6">
    <source>
        <dbReference type="Proteomes" id="UP000009011"/>
    </source>
</evidence>
<dbReference type="eggNOG" id="COG4783">
    <property type="taxonomic scope" value="Bacteria"/>
</dbReference>
<dbReference type="PANTHER" id="PTHR44943">
    <property type="entry name" value="CELLULOSE SYNTHASE OPERON PROTEIN C"/>
    <property type="match status" value="1"/>
</dbReference>
<protein>
    <submittedName>
        <fullName evidence="5">TPR repeat-containing protein</fullName>
    </submittedName>
</protein>
<feature type="repeat" description="TPR" evidence="3">
    <location>
        <begin position="96"/>
        <end position="129"/>
    </location>
</feature>
<sequence>MKKIRSFVLSLAFVFVAFSLYAQEMPVDAAKAYNEGNKFLKAGNYENAIKKYQEALQTSQDYRIYYQLGVAYKKQNKLPEAEEAFRKTVEINPEFSLGYNGLGGTYFIEGKYQESVEAFKKFAELTTKKSLKEKANDNIARAYVKLAEESKKDGNYQKAIEQLQEAIKYSEFDAAYVLLANTYYENGDYEEAIKAADKVISMNSKLKGAAYYYKGLALKQKQDTEKAKEYFELAKKDPQYKKLAEYELKYMR</sequence>
<dbReference type="PROSITE" id="PS50293">
    <property type="entry name" value="TPR_REGION"/>
    <property type="match status" value="1"/>
</dbReference>
<feature type="chain" id="PRO_5003706929" evidence="4">
    <location>
        <begin position="23"/>
        <end position="252"/>
    </location>
</feature>